<gene>
    <name evidence="1" type="ORF">GCM10007860_35640</name>
</gene>
<proteinExistence type="predicted"/>
<name>A0ABQ6BY77_9NEIS</name>
<dbReference type="EMBL" id="BSOZ01000188">
    <property type="protein sequence ID" value="GLS06372.1"/>
    <property type="molecule type" value="Genomic_DNA"/>
</dbReference>
<evidence type="ECO:0000313" key="2">
    <source>
        <dbReference type="Proteomes" id="UP001156836"/>
    </source>
</evidence>
<accession>A0ABQ6BY77</accession>
<organism evidence="1 2">
    <name type="scientific">Chitiniphilus shinanonensis</name>
    <dbReference type="NCBI Taxonomy" id="553088"/>
    <lineage>
        <taxon>Bacteria</taxon>
        <taxon>Pseudomonadati</taxon>
        <taxon>Pseudomonadota</taxon>
        <taxon>Betaproteobacteria</taxon>
        <taxon>Neisseriales</taxon>
        <taxon>Chitinibacteraceae</taxon>
        <taxon>Chitiniphilus</taxon>
    </lineage>
</organism>
<sequence length="71" mass="8170">MPSHSGCYSQSEVDGMREEFEEKLRKQREEMTAEMMKEMNAKIQDLMASVCVPGNFQQVLLGGDFHQAIRM</sequence>
<protein>
    <submittedName>
        <fullName evidence="1">Uncharacterized protein</fullName>
    </submittedName>
</protein>
<reference evidence="2" key="1">
    <citation type="journal article" date="2019" name="Int. J. Syst. Evol. Microbiol.">
        <title>The Global Catalogue of Microorganisms (GCM) 10K type strain sequencing project: providing services to taxonomists for standard genome sequencing and annotation.</title>
        <authorList>
            <consortium name="The Broad Institute Genomics Platform"/>
            <consortium name="The Broad Institute Genome Sequencing Center for Infectious Disease"/>
            <person name="Wu L."/>
            <person name="Ma J."/>
        </authorList>
    </citation>
    <scope>NUCLEOTIDE SEQUENCE [LARGE SCALE GENOMIC DNA]</scope>
    <source>
        <strain evidence="2">NBRC 104970</strain>
    </source>
</reference>
<evidence type="ECO:0000313" key="1">
    <source>
        <dbReference type="EMBL" id="GLS06372.1"/>
    </source>
</evidence>
<dbReference type="Proteomes" id="UP001156836">
    <property type="component" value="Unassembled WGS sequence"/>
</dbReference>
<comment type="caution">
    <text evidence="1">The sequence shown here is derived from an EMBL/GenBank/DDBJ whole genome shotgun (WGS) entry which is preliminary data.</text>
</comment>
<keyword evidence="2" id="KW-1185">Reference proteome</keyword>